<organism evidence="5 6">
    <name type="scientific">Rhodococcus qingshengii</name>
    <dbReference type="NCBI Taxonomy" id="334542"/>
    <lineage>
        <taxon>Bacteria</taxon>
        <taxon>Bacillati</taxon>
        <taxon>Actinomycetota</taxon>
        <taxon>Actinomycetes</taxon>
        <taxon>Mycobacteriales</taxon>
        <taxon>Nocardiaceae</taxon>
        <taxon>Rhodococcus</taxon>
        <taxon>Rhodococcus erythropolis group</taxon>
    </lineage>
</organism>
<accession>A0A069J5X1</accession>
<keyword evidence="4" id="KW-0411">Iron-sulfur</keyword>
<dbReference type="GO" id="GO:0046872">
    <property type="term" value="F:metal ion binding"/>
    <property type="evidence" value="ECO:0007669"/>
    <property type="project" value="UniProtKB-KW"/>
</dbReference>
<dbReference type="Pfam" id="PF09360">
    <property type="entry name" value="zf-CDGSH"/>
    <property type="match status" value="1"/>
</dbReference>
<dbReference type="RefSeq" id="WP_003943717.1">
    <property type="nucleotide sequence ID" value="NZ_AP023172.1"/>
</dbReference>
<dbReference type="EMBL" id="NOVD01000067">
    <property type="protein sequence ID" value="PCK22574.1"/>
    <property type="molecule type" value="Genomic_DNA"/>
</dbReference>
<evidence type="ECO:0000256" key="1">
    <source>
        <dbReference type="ARBA" id="ARBA00022714"/>
    </source>
</evidence>
<evidence type="ECO:0000256" key="4">
    <source>
        <dbReference type="ARBA" id="ARBA00023014"/>
    </source>
</evidence>
<dbReference type="GO" id="GO:0005737">
    <property type="term" value="C:cytoplasm"/>
    <property type="evidence" value="ECO:0007669"/>
    <property type="project" value="UniProtKB-ARBA"/>
</dbReference>
<proteinExistence type="predicted"/>
<evidence type="ECO:0000256" key="3">
    <source>
        <dbReference type="ARBA" id="ARBA00023004"/>
    </source>
</evidence>
<evidence type="ECO:0000313" key="5">
    <source>
        <dbReference type="EMBL" id="PCK22574.1"/>
    </source>
</evidence>
<sequence length="79" mass="8426">MTAFPESSSAETPSVPGNNTTITACTDGPLLVRGDFELLRDDGTPIENKRSTVALCRCGRTGIAPFCDSSHKKKRARAT</sequence>
<evidence type="ECO:0000313" key="6">
    <source>
        <dbReference type="Proteomes" id="UP000230886"/>
    </source>
</evidence>
<accession>A0A1C4FSI6</accession>
<protein>
    <submittedName>
        <fullName evidence="5">CDGSH iron-sulfur domain-containing protein</fullName>
    </submittedName>
</protein>
<keyword evidence="1" id="KW-0001">2Fe-2S</keyword>
<gene>
    <name evidence="5" type="ORF">CHR55_32040</name>
</gene>
<name>A0A069J5X1_RHOSG</name>
<dbReference type="InterPro" id="IPR042216">
    <property type="entry name" value="MitoNEET_CISD"/>
</dbReference>
<keyword evidence="2" id="KW-0479">Metal-binding</keyword>
<dbReference type="AlphaFoldDB" id="A0A069J5X1"/>
<evidence type="ECO:0000256" key="2">
    <source>
        <dbReference type="ARBA" id="ARBA00022723"/>
    </source>
</evidence>
<dbReference type="GeneID" id="64139252"/>
<dbReference type="Proteomes" id="UP000230886">
    <property type="component" value="Unassembled WGS sequence"/>
</dbReference>
<comment type="caution">
    <text evidence="5">The sequence shown here is derived from an EMBL/GenBank/DDBJ whole genome shotgun (WGS) entry which is preliminary data.</text>
</comment>
<dbReference type="InterPro" id="IPR018967">
    <property type="entry name" value="FeS-contain_CDGSH-typ"/>
</dbReference>
<dbReference type="GO" id="GO:0051537">
    <property type="term" value="F:2 iron, 2 sulfur cluster binding"/>
    <property type="evidence" value="ECO:0007669"/>
    <property type="project" value="UniProtKB-KW"/>
</dbReference>
<dbReference type="Gene3D" id="3.40.5.90">
    <property type="entry name" value="CDGSH iron-sulfur domain, mitoNEET-type"/>
    <property type="match status" value="1"/>
</dbReference>
<keyword evidence="3" id="KW-0408">Iron</keyword>
<dbReference type="SMART" id="SM00704">
    <property type="entry name" value="ZnF_CDGSH"/>
    <property type="match status" value="1"/>
</dbReference>
<reference evidence="5 6" key="1">
    <citation type="submission" date="2017-07" db="EMBL/GenBank/DDBJ databases">
        <title>Draft sequence of Rhodococcus enclensis 23b-28.</title>
        <authorList>
            <person name="Besaury L."/>
            <person name="Sancelme M."/>
            <person name="Amato P."/>
            <person name="Lallement A."/>
            <person name="Delort A.-M."/>
        </authorList>
    </citation>
    <scope>NUCLEOTIDE SEQUENCE [LARGE SCALE GENOMIC DNA]</scope>
    <source>
        <strain evidence="5 6">23b-28</strain>
    </source>
</reference>